<accession>A0ABT6G992</accession>
<dbReference type="InterPro" id="IPR003741">
    <property type="entry name" value="LUD_dom"/>
</dbReference>
<dbReference type="EMBL" id="JARSBO010000003">
    <property type="protein sequence ID" value="MDG4718603.1"/>
    <property type="molecule type" value="Genomic_DNA"/>
</dbReference>
<organism evidence="2 3">
    <name type="scientific">Thalassospira aquimaris</name>
    <dbReference type="NCBI Taxonomy" id="3037796"/>
    <lineage>
        <taxon>Bacteria</taxon>
        <taxon>Pseudomonadati</taxon>
        <taxon>Pseudomonadota</taxon>
        <taxon>Alphaproteobacteria</taxon>
        <taxon>Rhodospirillales</taxon>
        <taxon>Thalassospiraceae</taxon>
        <taxon>Thalassospira</taxon>
    </lineage>
</organism>
<sequence>MKKRRRGCAKRKDAAICREIFLRVTGPSRTGDIEQTIQLGAYGPRRLQIVLVDDTKETK</sequence>
<protein>
    <submittedName>
        <fullName evidence="2">LUD domain-containing protein</fullName>
    </submittedName>
</protein>
<keyword evidence="3" id="KW-1185">Reference proteome</keyword>
<name>A0ABT6G992_9PROT</name>
<dbReference type="Gene3D" id="3.40.50.10420">
    <property type="entry name" value="NagB/RpiA/CoA transferase-like"/>
    <property type="match status" value="1"/>
</dbReference>
<evidence type="ECO:0000313" key="2">
    <source>
        <dbReference type="EMBL" id="MDG4718603.1"/>
    </source>
</evidence>
<comment type="caution">
    <text evidence="2">The sequence shown here is derived from an EMBL/GenBank/DDBJ whole genome shotgun (WGS) entry which is preliminary data.</text>
</comment>
<gene>
    <name evidence="2" type="ORF">P7680_06315</name>
</gene>
<dbReference type="Pfam" id="PF02589">
    <property type="entry name" value="LUD_dom"/>
    <property type="match status" value="1"/>
</dbReference>
<proteinExistence type="predicted"/>
<dbReference type="InterPro" id="IPR024185">
    <property type="entry name" value="FTHF_cligase-like_sf"/>
</dbReference>
<dbReference type="Proteomes" id="UP001529180">
    <property type="component" value="Unassembled WGS sequence"/>
</dbReference>
<dbReference type="SUPFAM" id="SSF100950">
    <property type="entry name" value="NagB/RpiA/CoA transferase-like"/>
    <property type="match status" value="1"/>
</dbReference>
<dbReference type="InterPro" id="IPR037171">
    <property type="entry name" value="NagB/RpiA_transferase-like"/>
</dbReference>
<reference evidence="2 3" key="1">
    <citation type="submission" date="2023-03" db="EMBL/GenBank/DDBJ databases">
        <title>Strain FZY0004 represents a novel species in the genus Thalassospira isolated from seawater.</title>
        <authorList>
            <person name="Fu Z.-Y."/>
        </authorList>
    </citation>
    <scope>NUCLEOTIDE SEQUENCE [LARGE SCALE GENOMIC DNA]</scope>
    <source>
        <strain evidence="2 3">FZY0004</strain>
    </source>
</reference>
<evidence type="ECO:0000259" key="1">
    <source>
        <dbReference type="Pfam" id="PF02589"/>
    </source>
</evidence>
<evidence type="ECO:0000313" key="3">
    <source>
        <dbReference type="Proteomes" id="UP001529180"/>
    </source>
</evidence>
<feature type="domain" description="LUD" evidence="1">
    <location>
        <begin position="21"/>
        <end position="52"/>
    </location>
</feature>